<evidence type="ECO:0000313" key="6">
    <source>
        <dbReference type="Proteomes" id="UP001596512"/>
    </source>
</evidence>
<evidence type="ECO:0000256" key="1">
    <source>
        <dbReference type="ARBA" id="ARBA00023015"/>
    </source>
</evidence>
<comment type="caution">
    <text evidence="5">The sequence shown here is derived from an EMBL/GenBank/DDBJ whole genome shotgun (WGS) entry which is preliminary data.</text>
</comment>
<sequence length="499" mass="54076">MDLHRFRALVAAARARSSAEETALGLYGALALWRGDPLAGVAGSAVVDRVRAGLAQERLAVTEEWAERELELGRHREILGELTALCAEHPFQEKLVGLLVLTLHRCGRQAEALQRYEECRRLLADSLGVDPGDELRAAHERILRADADAARPAPEPTRPRRRPSTLPFDIPDFAGRAAEVDRLLGTTTARGAVVTIDGMAGVGKSATAVRVAHRLAERYPDAQVFVDLHGFTPSREPVPPAAALDTLLRSVGVPAGEIPAELDHRVAAWRAEMAGRRAVVVLDNAIDAAQVRPLIPGAPGCVVIVTSRKRLPTLEGAVALSLDVLPADDARALVEGVVGPAPGERAALDELAELCGRLPLALRIVAARLRHRPQWTVADLVDRLRSEQQRLEELRVDDHDLAAAFALSYRHLDTDQQRVFRLLGVHQGADIDAHAAAALTGLPLRRAADLLDELVDHHLLEQRTRGRFGFHDLLREHAHTLLSDEDDPGARGAGCSTTT</sequence>
<name>A0ABW2TNR4_9PSEU</name>
<evidence type="ECO:0000256" key="2">
    <source>
        <dbReference type="ARBA" id="ARBA00023163"/>
    </source>
</evidence>
<feature type="domain" description="Bacterial transcriptional activator" evidence="4">
    <location>
        <begin position="1"/>
        <end position="143"/>
    </location>
</feature>
<keyword evidence="6" id="KW-1185">Reference proteome</keyword>
<dbReference type="Gene3D" id="1.10.10.10">
    <property type="entry name" value="Winged helix-like DNA-binding domain superfamily/Winged helix DNA-binding domain"/>
    <property type="match status" value="1"/>
</dbReference>
<reference evidence="6" key="1">
    <citation type="journal article" date="2019" name="Int. J. Syst. Evol. Microbiol.">
        <title>The Global Catalogue of Microorganisms (GCM) 10K type strain sequencing project: providing services to taxonomists for standard genome sequencing and annotation.</title>
        <authorList>
            <consortium name="The Broad Institute Genomics Platform"/>
            <consortium name="The Broad Institute Genome Sequencing Center for Infectious Disease"/>
            <person name="Wu L."/>
            <person name="Ma J."/>
        </authorList>
    </citation>
    <scope>NUCLEOTIDE SEQUENCE [LARGE SCALE GENOMIC DNA]</scope>
    <source>
        <strain evidence="6">JCM 17695</strain>
    </source>
</reference>
<dbReference type="InterPro" id="IPR051677">
    <property type="entry name" value="AfsR-DnrI-RedD_regulator"/>
</dbReference>
<gene>
    <name evidence="5" type="ORF">ACFQV2_18100</name>
</gene>
<dbReference type="CDD" id="cd15831">
    <property type="entry name" value="BTAD"/>
    <property type="match status" value="1"/>
</dbReference>
<evidence type="ECO:0000256" key="3">
    <source>
        <dbReference type="SAM" id="MobiDB-lite"/>
    </source>
</evidence>
<dbReference type="Proteomes" id="UP001596512">
    <property type="component" value="Unassembled WGS sequence"/>
</dbReference>
<dbReference type="PRINTS" id="PR00364">
    <property type="entry name" value="DISEASERSIST"/>
</dbReference>
<dbReference type="EMBL" id="JBHTEY010000004">
    <property type="protein sequence ID" value="MFC7615136.1"/>
    <property type="molecule type" value="Genomic_DNA"/>
</dbReference>
<dbReference type="InterPro" id="IPR036388">
    <property type="entry name" value="WH-like_DNA-bd_sf"/>
</dbReference>
<organism evidence="5 6">
    <name type="scientific">Actinokineospora soli</name>
    <dbReference type="NCBI Taxonomy" id="1048753"/>
    <lineage>
        <taxon>Bacteria</taxon>
        <taxon>Bacillati</taxon>
        <taxon>Actinomycetota</taxon>
        <taxon>Actinomycetes</taxon>
        <taxon>Pseudonocardiales</taxon>
        <taxon>Pseudonocardiaceae</taxon>
        <taxon>Actinokineospora</taxon>
    </lineage>
</organism>
<keyword evidence="2" id="KW-0804">Transcription</keyword>
<dbReference type="Pfam" id="PF03704">
    <property type="entry name" value="BTAD"/>
    <property type="match status" value="1"/>
</dbReference>
<dbReference type="SUPFAM" id="SSF52540">
    <property type="entry name" value="P-loop containing nucleoside triphosphate hydrolases"/>
    <property type="match status" value="1"/>
</dbReference>
<dbReference type="GO" id="GO:0005524">
    <property type="term" value="F:ATP binding"/>
    <property type="evidence" value="ECO:0007669"/>
    <property type="project" value="UniProtKB-KW"/>
</dbReference>
<evidence type="ECO:0000259" key="4">
    <source>
        <dbReference type="SMART" id="SM01043"/>
    </source>
</evidence>
<feature type="region of interest" description="Disordered" evidence="3">
    <location>
        <begin position="148"/>
        <end position="168"/>
    </location>
</feature>
<keyword evidence="5" id="KW-0547">Nucleotide-binding</keyword>
<protein>
    <submittedName>
        <fullName evidence="5">ATP-binding protein</fullName>
    </submittedName>
</protein>
<accession>A0ABW2TNR4</accession>
<evidence type="ECO:0000313" key="5">
    <source>
        <dbReference type="EMBL" id="MFC7615136.1"/>
    </source>
</evidence>
<dbReference type="PANTHER" id="PTHR35807:SF1">
    <property type="entry name" value="TRANSCRIPTIONAL REGULATOR REDD"/>
    <property type="match status" value="1"/>
</dbReference>
<dbReference type="Gene3D" id="3.40.50.300">
    <property type="entry name" value="P-loop containing nucleotide triphosphate hydrolases"/>
    <property type="match status" value="1"/>
</dbReference>
<keyword evidence="1" id="KW-0805">Transcription regulation</keyword>
<dbReference type="Gene3D" id="1.25.40.10">
    <property type="entry name" value="Tetratricopeptide repeat domain"/>
    <property type="match status" value="1"/>
</dbReference>
<keyword evidence="5" id="KW-0067">ATP-binding</keyword>
<dbReference type="InterPro" id="IPR027417">
    <property type="entry name" value="P-loop_NTPase"/>
</dbReference>
<dbReference type="InterPro" id="IPR005158">
    <property type="entry name" value="BTAD"/>
</dbReference>
<dbReference type="InterPro" id="IPR011990">
    <property type="entry name" value="TPR-like_helical_dom_sf"/>
</dbReference>
<dbReference type="SMART" id="SM01043">
    <property type="entry name" value="BTAD"/>
    <property type="match status" value="1"/>
</dbReference>
<proteinExistence type="predicted"/>
<dbReference type="SUPFAM" id="SSF48452">
    <property type="entry name" value="TPR-like"/>
    <property type="match status" value="1"/>
</dbReference>
<dbReference type="PANTHER" id="PTHR35807">
    <property type="entry name" value="TRANSCRIPTIONAL REGULATOR REDD-RELATED"/>
    <property type="match status" value="1"/>
</dbReference>